<evidence type="ECO:0000313" key="3">
    <source>
        <dbReference type="Proteomes" id="UP000479710"/>
    </source>
</evidence>
<organism evidence="2 3">
    <name type="scientific">Oryza meyeriana var. granulata</name>
    <dbReference type="NCBI Taxonomy" id="110450"/>
    <lineage>
        <taxon>Eukaryota</taxon>
        <taxon>Viridiplantae</taxon>
        <taxon>Streptophyta</taxon>
        <taxon>Embryophyta</taxon>
        <taxon>Tracheophyta</taxon>
        <taxon>Spermatophyta</taxon>
        <taxon>Magnoliopsida</taxon>
        <taxon>Liliopsida</taxon>
        <taxon>Poales</taxon>
        <taxon>Poaceae</taxon>
        <taxon>BOP clade</taxon>
        <taxon>Oryzoideae</taxon>
        <taxon>Oryzeae</taxon>
        <taxon>Oryzinae</taxon>
        <taxon>Oryza</taxon>
        <taxon>Oryza meyeriana</taxon>
    </lineage>
</organism>
<keyword evidence="3" id="KW-1185">Reference proteome</keyword>
<proteinExistence type="predicted"/>
<sequence length="245" mass="27324">MLPPPPSPLQTPSTTSPPAPAAPNVSSSADVTQLLPTLPNPTEKRCGPAQGSAAGVARPKKRKPKTGPAVADFHILSSGWQFKRLKAVQRGLALLRAQSRWWQQRLRRKWQRQWPKSRWRWRRQQQLRGDEDHGLPPQVEEPAPEAMPSGAAFVSLGIRPRPIAREEALAGSTHFARASSATTPVSREAFLRFSRALGQWWSGSRRQLKREHFARVEERGWLEAAGKLLEVRGRAACTAHEQSLS</sequence>
<protein>
    <submittedName>
        <fullName evidence="2">Uncharacterized protein</fullName>
    </submittedName>
</protein>
<name>A0A6G1C8Y4_9ORYZ</name>
<feature type="region of interest" description="Disordered" evidence="1">
    <location>
        <begin position="126"/>
        <end position="146"/>
    </location>
</feature>
<evidence type="ECO:0000313" key="2">
    <source>
        <dbReference type="EMBL" id="KAF0897125.1"/>
    </source>
</evidence>
<dbReference type="Proteomes" id="UP000479710">
    <property type="component" value="Unassembled WGS sequence"/>
</dbReference>
<accession>A0A6G1C8Y4</accession>
<dbReference type="AlphaFoldDB" id="A0A6G1C8Y4"/>
<gene>
    <name evidence="2" type="ORF">E2562_033720</name>
</gene>
<comment type="caution">
    <text evidence="2">The sequence shown here is derived from an EMBL/GenBank/DDBJ whole genome shotgun (WGS) entry which is preliminary data.</text>
</comment>
<feature type="region of interest" description="Disordered" evidence="1">
    <location>
        <begin position="1"/>
        <end position="68"/>
    </location>
</feature>
<reference evidence="2 3" key="1">
    <citation type="submission" date="2019-11" db="EMBL/GenBank/DDBJ databases">
        <title>Whole genome sequence of Oryza granulata.</title>
        <authorList>
            <person name="Li W."/>
        </authorList>
    </citation>
    <scope>NUCLEOTIDE SEQUENCE [LARGE SCALE GENOMIC DNA]</scope>
    <source>
        <strain evidence="3">cv. Menghai</strain>
        <tissue evidence="2">Leaf</tissue>
    </source>
</reference>
<dbReference type="EMBL" id="SPHZ02000010">
    <property type="protein sequence ID" value="KAF0897125.1"/>
    <property type="molecule type" value="Genomic_DNA"/>
</dbReference>
<evidence type="ECO:0000256" key="1">
    <source>
        <dbReference type="SAM" id="MobiDB-lite"/>
    </source>
</evidence>
<feature type="compositionally biased region" description="Pro residues" evidence="1">
    <location>
        <begin position="1"/>
        <end position="21"/>
    </location>
</feature>